<feature type="compositionally biased region" description="Pro residues" evidence="1">
    <location>
        <begin position="140"/>
        <end position="151"/>
    </location>
</feature>
<sequence length="238" mass="24838">MKPLLRIVALASLAALAACSKGSAPRPVALSAPVGEADIGGVQALLMQGDRKGAEKQLKPLLKREPMNPRLLLLRTSIEGDAKELLGPTNYPYTVRAGETIEALADRLLGNRLKAYQLARYNDIANPATLTAGTVLRIPGTPPRPKPAPTPDRPRAAPAPVRPKPAAPAPAPAPAKPAANPAAAQRARSAGLAALNRGAVQQAVSLLQRAAALDPGNAVIQRDLQRAQRIAATVRARQ</sequence>
<dbReference type="EMBL" id="JAWJEJ010000001">
    <property type="protein sequence ID" value="MDV3455497.1"/>
    <property type="molecule type" value="Genomic_DNA"/>
</dbReference>
<accession>A0ABU3Y2S4</accession>
<feature type="signal peptide" evidence="2">
    <location>
        <begin position="1"/>
        <end position="17"/>
    </location>
</feature>
<keyword evidence="5" id="KW-1185">Reference proteome</keyword>
<feature type="compositionally biased region" description="Pro residues" evidence="1">
    <location>
        <begin position="160"/>
        <end position="175"/>
    </location>
</feature>
<dbReference type="Pfam" id="PF01476">
    <property type="entry name" value="LysM"/>
    <property type="match status" value="1"/>
</dbReference>
<dbReference type="InterPro" id="IPR018392">
    <property type="entry name" value="LysM"/>
</dbReference>
<keyword evidence="2" id="KW-0732">Signal</keyword>
<dbReference type="CDD" id="cd00118">
    <property type="entry name" value="LysM"/>
    <property type="match status" value="1"/>
</dbReference>
<dbReference type="SMART" id="SM00257">
    <property type="entry name" value="LysM"/>
    <property type="match status" value="1"/>
</dbReference>
<feature type="domain" description="LysM" evidence="3">
    <location>
        <begin position="91"/>
        <end position="138"/>
    </location>
</feature>
<dbReference type="InterPro" id="IPR036779">
    <property type="entry name" value="LysM_dom_sf"/>
</dbReference>
<dbReference type="Proteomes" id="UP001273531">
    <property type="component" value="Unassembled WGS sequence"/>
</dbReference>
<feature type="chain" id="PRO_5046707898" evidence="2">
    <location>
        <begin position="18"/>
        <end position="238"/>
    </location>
</feature>
<evidence type="ECO:0000256" key="1">
    <source>
        <dbReference type="SAM" id="MobiDB-lite"/>
    </source>
</evidence>
<dbReference type="Gene3D" id="3.10.350.10">
    <property type="entry name" value="LysM domain"/>
    <property type="match status" value="1"/>
</dbReference>
<dbReference type="PROSITE" id="PS51782">
    <property type="entry name" value="LYSM"/>
    <property type="match status" value="1"/>
</dbReference>
<evidence type="ECO:0000313" key="5">
    <source>
        <dbReference type="Proteomes" id="UP001273531"/>
    </source>
</evidence>
<gene>
    <name evidence="4" type="ORF">RZN05_00760</name>
</gene>
<organism evidence="4 5">
    <name type="scientific">Sphingomonas agrestis</name>
    <dbReference type="NCBI Taxonomy" id="3080540"/>
    <lineage>
        <taxon>Bacteria</taxon>
        <taxon>Pseudomonadati</taxon>
        <taxon>Pseudomonadota</taxon>
        <taxon>Alphaproteobacteria</taxon>
        <taxon>Sphingomonadales</taxon>
        <taxon>Sphingomonadaceae</taxon>
        <taxon>Sphingomonas</taxon>
    </lineage>
</organism>
<reference evidence="4 5" key="1">
    <citation type="submission" date="2023-10" db="EMBL/GenBank/DDBJ databases">
        <title>Sphingomonas sp. HF-S4 16S ribosomal RNA gene Genome sequencing and assembly.</title>
        <authorList>
            <person name="Lee H."/>
        </authorList>
    </citation>
    <scope>NUCLEOTIDE SEQUENCE [LARGE SCALE GENOMIC DNA]</scope>
    <source>
        <strain evidence="4 5">HF-S4</strain>
    </source>
</reference>
<proteinExistence type="predicted"/>
<evidence type="ECO:0000256" key="2">
    <source>
        <dbReference type="SAM" id="SignalP"/>
    </source>
</evidence>
<evidence type="ECO:0000313" key="4">
    <source>
        <dbReference type="EMBL" id="MDV3455497.1"/>
    </source>
</evidence>
<dbReference type="SUPFAM" id="SSF54106">
    <property type="entry name" value="LysM domain"/>
    <property type="match status" value="1"/>
</dbReference>
<protein>
    <submittedName>
        <fullName evidence="4">LysM domain-containing protein</fullName>
    </submittedName>
</protein>
<evidence type="ECO:0000259" key="3">
    <source>
        <dbReference type="PROSITE" id="PS51782"/>
    </source>
</evidence>
<feature type="compositionally biased region" description="Low complexity" evidence="1">
    <location>
        <begin position="176"/>
        <end position="185"/>
    </location>
</feature>
<dbReference type="PROSITE" id="PS51257">
    <property type="entry name" value="PROKAR_LIPOPROTEIN"/>
    <property type="match status" value="1"/>
</dbReference>
<comment type="caution">
    <text evidence="4">The sequence shown here is derived from an EMBL/GenBank/DDBJ whole genome shotgun (WGS) entry which is preliminary data.</text>
</comment>
<feature type="region of interest" description="Disordered" evidence="1">
    <location>
        <begin position="134"/>
        <end position="185"/>
    </location>
</feature>
<dbReference type="RefSeq" id="WP_317224718.1">
    <property type="nucleotide sequence ID" value="NZ_JAWJEJ010000001.1"/>
</dbReference>
<name>A0ABU3Y2S4_9SPHN</name>